<feature type="transmembrane region" description="Helical" evidence="2">
    <location>
        <begin position="12"/>
        <end position="35"/>
    </location>
</feature>
<protein>
    <submittedName>
        <fullName evidence="4">Transmembrane protein 221</fullName>
    </submittedName>
</protein>
<organism evidence="3 4">
    <name type="scientific">Clupea harengus</name>
    <name type="common">Atlantic herring</name>
    <dbReference type="NCBI Taxonomy" id="7950"/>
    <lineage>
        <taxon>Eukaryota</taxon>
        <taxon>Metazoa</taxon>
        <taxon>Chordata</taxon>
        <taxon>Craniata</taxon>
        <taxon>Vertebrata</taxon>
        <taxon>Euteleostomi</taxon>
        <taxon>Actinopterygii</taxon>
        <taxon>Neopterygii</taxon>
        <taxon>Teleostei</taxon>
        <taxon>Clupei</taxon>
        <taxon>Clupeiformes</taxon>
        <taxon>Clupeoidei</taxon>
        <taxon>Clupeidae</taxon>
        <taxon>Clupea</taxon>
    </lineage>
</organism>
<dbReference type="GeneID" id="105889683"/>
<feature type="compositionally biased region" description="Polar residues" evidence="1">
    <location>
        <begin position="225"/>
        <end position="240"/>
    </location>
</feature>
<dbReference type="Pfam" id="PF15038">
    <property type="entry name" value="Jiraiya"/>
    <property type="match status" value="1"/>
</dbReference>
<dbReference type="CTD" id="100130519"/>
<dbReference type="InterPro" id="IPR029201">
    <property type="entry name" value="Jiraiya"/>
</dbReference>
<keyword evidence="2" id="KW-0472">Membrane</keyword>
<gene>
    <name evidence="4" type="primary">tmem221</name>
</gene>
<feature type="transmembrane region" description="Helical" evidence="2">
    <location>
        <begin position="112"/>
        <end position="136"/>
    </location>
</feature>
<evidence type="ECO:0000256" key="1">
    <source>
        <dbReference type="SAM" id="MobiDB-lite"/>
    </source>
</evidence>
<evidence type="ECO:0000313" key="3">
    <source>
        <dbReference type="Proteomes" id="UP000515152"/>
    </source>
</evidence>
<keyword evidence="3" id="KW-1185">Reference proteome</keyword>
<feature type="compositionally biased region" description="Polar residues" evidence="1">
    <location>
        <begin position="206"/>
        <end position="216"/>
    </location>
</feature>
<reference evidence="4" key="1">
    <citation type="submission" date="2025-08" db="UniProtKB">
        <authorList>
            <consortium name="RefSeq"/>
        </authorList>
    </citation>
    <scope>IDENTIFICATION</scope>
</reference>
<proteinExistence type="predicted"/>
<accession>A0A6P3VGT7</accession>
<dbReference type="PANTHER" id="PTHR36132:SF1">
    <property type="entry name" value="TRANSMEMBRANE PROTEIN 221"/>
    <property type="match status" value="1"/>
</dbReference>
<feature type="transmembrane region" description="Helical" evidence="2">
    <location>
        <begin position="55"/>
        <end position="81"/>
    </location>
</feature>
<dbReference type="RefSeq" id="XP_012671044.2">
    <property type="nucleotide sequence ID" value="XM_012815590.3"/>
</dbReference>
<sequence>MTYTYSQRSLMVLALLGVLSAIMSLLSALLIFQLQSQQTSVRESTSSVVPVEVSLVLLPVSTVLTALSLTLNLSSVVVCLLHSYFTAEICRGDEDTERADWFLLDSRAVRHVAIGLFCLGVSIYLAALSIYMLLVFENETGIASVCVLCSGILVLLIIVAHSLARAARTARQYQSEHPHTMYQNEPEISPGAHPPEPGHEDKTRGQRSQAGLQRQLSYPPCPNVRQKQQQYAPSSGVPSHTSEKESYSGSGGAPRMHRTLSAESGLLQSPSKPWNGINSEMRTVLARKSGAIGKDSTLV</sequence>
<name>A0A6P3VGT7_CLUHA</name>
<dbReference type="InterPro" id="IPR053101">
    <property type="entry name" value="TM221"/>
</dbReference>
<feature type="region of interest" description="Disordered" evidence="1">
    <location>
        <begin position="174"/>
        <end position="278"/>
    </location>
</feature>
<keyword evidence="2 4" id="KW-0812">Transmembrane</keyword>
<dbReference type="AlphaFoldDB" id="A0A6P3VGT7"/>
<evidence type="ECO:0000313" key="4">
    <source>
        <dbReference type="RefSeq" id="XP_012671044.2"/>
    </source>
</evidence>
<feature type="compositionally biased region" description="Polar residues" evidence="1">
    <location>
        <begin position="266"/>
        <end position="278"/>
    </location>
</feature>
<dbReference type="OrthoDB" id="8873919at2759"/>
<dbReference type="KEGG" id="char:105889683"/>
<feature type="transmembrane region" description="Helical" evidence="2">
    <location>
        <begin position="142"/>
        <end position="164"/>
    </location>
</feature>
<keyword evidence="2" id="KW-1133">Transmembrane helix</keyword>
<evidence type="ECO:0000256" key="2">
    <source>
        <dbReference type="SAM" id="Phobius"/>
    </source>
</evidence>
<dbReference type="Proteomes" id="UP000515152">
    <property type="component" value="Chromosome 10"/>
</dbReference>
<dbReference type="PANTHER" id="PTHR36132">
    <property type="entry name" value="TRANSMEMBRANE PROTEIN 221"/>
    <property type="match status" value="1"/>
</dbReference>